<organism evidence="11 12">
    <name type="scientific">Candidatus Allocopromorpha excrementavium</name>
    <dbReference type="NCBI Taxonomy" id="2840741"/>
    <lineage>
        <taxon>Bacteria</taxon>
        <taxon>Bacillati</taxon>
        <taxon>Bacillota</taxon>
        <taxon>Clostridia</taxon>
        <taxon>Eubacteriales</taxon>
        <taxon>Eubacteriaceae</taxon>
        <taxon>Eubacteriaceae incertae sedis</taxon>
        <taxon>Candidatus Allocopromorpha</taxon>
    </lineage>
</organism>
<dbReference type="PRINTS" id="PR00344">
    <property type="entry name" value="BCTRLSENSOR"/>
</dbReference>
<keyword evidence="7" id="KW-0472">Membrane</keyword>
<dbReference type="CDD" id="cd00075">
    <property type="entry name" value="HATPase"/>
    <property type="match status" value="1"/>
</dbReference>
<dbReference type="SUPFAM" id="SSF47384">
    <property type="entry name" value="Homodimeric domain of signal transducing histidine kinase"/>
    <property type="match status" value="1"/>
</dbReference>
<sequence>MYTISGYPMLASTATTLMLSVIFMLLSNQSGKRYMQFWGASWFTSSIIFIIDFCSFIDYLSEMPYIMMRQLLALLNAYLFLFGTYHFFQKKLPKYFHILAFSSAIIILSYPVLPEIYSIAFIPNIILCSSMIIISGCMFISMSWTQKLPEKMLASFLIITYSIYINHFGFALRNSSLAMITYYIGLFIINLLILTLIIIYFKKLRFNDKRNSQRFRLLVENSSDSMFLYDYEQKSFEYISPEISKLINLTDKQLYDMPDRFFDYINVEEKDKNIINIFSRPVSVPGNGVLCLYKNGEIEKWSEIHYIPIKDSTGTVSAVEGILRDITERKKMEEQVKLNENEKREFLENISHEIKTPITLIKGYTESMLDKLIPKESTDTYLKIINSKAMMLTTLLDDLVRLTDFTSQTMEYKFYEQSAADMFSDLIKQSEFHIISSNHIAKIDINISPDAIIIADQYRMQQVILNIINNAIRHTPLKGTITVICRSYFNEELLSIHKDDYNIPKGEIVFSVSDTGDGIPERDLPHIFERNFSGGNRIKKSSEKTGLGLYISKQIITQHSGSMFARNNADGGAEISFTIPYYN</sequence>
<dbReference type="Gene3D" id="3.30.565.10">
    <property type="entry name" value="Histidine kinase-like ATPase, C-terminal domain"/>
    <property type="match status" value="1"/>
</dbReference>
<dbReference type="Gene3D" id="1.10.287.130">
    <property type="match status" value="1"/>
</dbReference>
<dbReference type="InterPro" id="IPR050736">
    <property type="entry name" value="Sensor_HK_Regulatory"/>
</dbReference>
<comment type="caution">
    <text evidence="11">The sequence shown here is derived from an EMBL/GenBank/DDBJ whole genome shotgun (WGS) entry which is preliminary data.</text>
</comment>
<dbReference type="InterPro" id="IPR035965">
    <property type="entry name" value="PAS-like_dom_sf"/>
</dbReference>
<evidence type="ECO:0000313" key="11">
    <source>
        <dbReference type="EMBL" id="HIT99143.1"/>
    </source>
</evidence>
<feature type="transmembrane region" description="Helical" evidence="7">
    <location>
        <begin position="6"/>
        <end position="26"/>
    </location>
</feature>
<reference evidence="11" key="2">
    <citation type="journal article" date="2021" name="PeerJ">
        <title>Extensive microbial diversity within the chicken gut microbiome revealed by metagenomics and culture.</title>
        <authorList>
            <person name="Gilroy R."/>
            <person name="Ravi A."/>
            <person name="Getino M."/>
            <person name="Pursley I."/>
            <person name="Horton D.L."/>
            <person name="Alikhan N.F."/>
            <person name="Baker D."/>
            <person name="Gharbi K."/>
            <person name="Hall N."/>
            <person name="Watson M."/>
            <person name="Adriaenssens E.M."/>
            <person name="Foster-Nyarko E."/>
            <person name="Jarju S."/>
            <person name="Secka A."/>
            <person name="Antonio M."/>
            <person name="Oren A."/>
            <person name="Chaudhuri R.R."/>
            <person name="La Ragione R."/>
            <person name="Hildebrand F."/>
            <person name="Pallen M.J."/>
        </authorList>
    </citation>
    <scope>NUCLEOTIDE SEQUENCE</scope>
    <source>
        <strain evidence="11">CHK176-22527</strain>
    </source>
</reference>
<dbReference type="SMART" id="SM00388">
    <property type="entry name" value="HisKA"/>
    <property type="match status" value="1"/>
</dbReference>
<dbReference type="Proteomes" id="UP000824159">
    <property type="component" value="Unassembled WGS sequence"/>
</dbReference>
<keyword evidence="7" id="KW-0812">Transmembrane</keyword>
<evidence type="ECO:0000313" key="12">
    <source>
        <dbReference type="Proteomes" id="UP000824159"/>
    </source>
</evidence>
<dbReference type="Gene3D" id="3.30.450.20">
    <property type="entry name" value="PAS domain"/>
    <property type="match status" value="1"/>
</dbReference>
<dbReference type="CDD" id="cd00082">
    <property type="entry name" value="HisKA"/>
    <property type="match status" value="1"/>
</dbReference>
<dbReference type="EMBL" id="DVLX01000027">
    <property type="protein sequence ID" value="HIT99143.1"/>
    <property type="molecule type" value="Genomic_DNA"/>
</dbReference>
<dbReference type="SUPFAM" id="SSF55874">
    <property type="entry name" value="ATPase domain of HSP90 chaperone/DNA topoisomerase II/histidine kinase"/>
    <property type="match status" value="1"/>
</dbReference>
<feature type="domain" description="PAC" evidence="10">
    <location>
        <begin position="286"/>
        <end position="338"/>
    </location>
</feature>
<dbReference type="Pfam" id="PF02518">
    <property type="entry name" value="HATPase_c"/>
    <property type="match status" value="1"/>
</dbReference>
<evidence type="ECO:0000256" key="1">
    <source>
        <dbReference type="ARBA" id="ARBA00000085"/>
    </source>
</evidence>
<dbReference type="InterPro" id="IPR000700">
    <property type="entry name" value="PAS-assoc_C"/>
</dbReference>
<dbReference type="NCBIfam" id="TIGR00229">
    <property type="entry name" value="sensory_box"/>
    <property type="match status" value="1"/>
</dbReference>
<dbReference type="GO" id="GO:0000155">
    <property type="term" value="F:phosphorelay sensor kinase activity"/>
    <property type="evidence" value="ECO:0007669"/>
    <property type="project" value="InterPro"/>
</dbReference>
<dbReference type="PROSITE" id="PS50112">
    <property type="entry name" value="PAS"/>
    <property type="match status" value="1"/>
</dbReference>
<dbReference type="Pfam" id="PF00512">
    <property type="entry name" value="HisKA"/>
    <property type="match status" value="1"/>
</dbReference>
<keyword evidence="6" id="KW-0902">Two-component regulatory system</keyword>
<dbReference type="InterPro" id="IPR000014">
    <property type="entry name" value="PAS"/>
</dbReference>
<proteinExistence type="predicted"/>
<feature type="domain" description="Histidine kinase" evidence="8">
    <location>
        <begin position="349"/>
        <end position="583"/>
    </location>
</feature>
<dbReference type="InterPro" id="IPR036097">
    <property type="entry name" value="HisK_dim/P_sf"/>
</dbReference>
<protein>
    <recommendedName>
        <fullName evidence="2">histidine kinase</fullName>
        <ecNumber evidence="2">2.7.13.3</ecNumber>
    </recommendedName>
</protein>
<dbReference type="InterPro" id="IPR004358">
    <property type="entry name" value="Sig_transdc_His_kin-like_C"/>
</dbReference>
<feature type="transmembrane region" description="Helical" evidence="7">
    <location>
        <begin position="182"/>
        <end position="201"/>
    </location>
</feature>
<feature type="transmembrane region" description="Helical" evidence="7">
    <location>
        <begin position="95"/>
        <end position="113"/>
    </location>
</feature>
<dbReference type="InterPro" id="IPR003661">
    <property type="entry name" value="HisK_dim/P_dom"/>
</dbReference>
<dbReference type="InterPro" id="IPR003594">
    <property type="entry name" value="HATPase_dom"/>
</dbReference>
<evidence type="ECO:0000256" key="5">
    <source>
        <dbReference type="ARBA" id="ARBA00022777"/>
    </source>
</evidence>
<keyword evidence="3" id="KW-0597">Phosphoprotein</keyword>
<evidence type="ECO:0000256" key="4">
    <source>
        <dbReference type="ARBA" id="ARBA00022679"/>
    </source>
</evidence>
<feature type="domain" description="PAS" evidence="9">
    <location>
        <begin position="211"/>
        <end position="271"/>
    </location>
</feature>
<feature type="transmembrane region" description="Helical" evidence="7">
    <location>
        <begin position="38"/>
        <end position="60"/>
    </location>
</feature>
<keyword evidence="5" id="KW-0418">Kinase</keyword>
<evidence type="ECO:0000259" key="8">
    <source>
        <dbReference type="PROSITE" id="PS50109"/>
    </source>
</evidence>
<accession>A0A9D1HC00</accession>
<dbReference type="EC" id="2.7.13.3" evidence="2"/>
<evidence type="ECO:0000259" key="9">
    <source>
        <dbReference type="PROSITE" id="PS50112"/>
    </source>
</evidence>
<dbReference type="InterPro" id="IPR036890">
    <property type="entry name" value="HATPase_C_sf"/>
</dbReference>
<evidence type="ECO:0000256" key="2">
    <source>
        <dbReference type="ARBA" id="ARBA00012438"/>
    </source>
</evidence>
<feature type="transmembrane region" description="Helical" evidence="7">
    <location>
        <begin position="66"/>
        <end position="88"/>
    </location>
</feature>
<gene>
    <name evidence="11" type="ORF">IAD12_02685</name>
</gene>
<evidence type="ECO:0000259" key="10">
    <source>
        <dbReference type="PROSITE" id="PS50113"/>
    </source>
</evidence>
<dbReference type="InterPro" id="IPR005467">
    <property type="entry name" value="His_kinase_dom"/>
</dbReference>
<keyword evidence="4" id="KW-0808">Transferase</keyword>
<dbReference type="SMART" id="SM00387">
    <property type="entry name" value="HATPase_c"/>
    <property type="match status" value="1"/>
</dbReference>
<reference evidence="11" key="1">
    <citation type="submission" date="2020-10" db="EMBL/GenBank/DDBJ databases">
        <authorList>
            <person name="Gilroy R."/>
        </authorList>
    </citation>
    <scope>NUCLEOTIDE SEQUENCE</scope>
    <source>
        <strain evidence="11">CHK176-22527</strain>
    </source>
</reference>
<evidence type="ECO:0000256" key="3">
    <source>
        <dbReference type="ARBA" id="ARBA00022553"/>
    </source>
</evidence>
<dbReference type="PROSITE" id="PS50109">
    <property type="entry name" value="HIS_KIN"/>
    <property type="match status" value="1"/>
</dbReference>
<name>A0A9D1HC00_9FIRM</name>
<keyword evidence="7" id="KW-1133">Transmembrane helix</keyword>
<comment type="catalytic activity">
    <reaction evidence="1">
        <text>ATP + protein L-histidine = ADP + protein N-phospho-L-histidine.</text>
        <dbReference type="EC" id="2.7.13.3"/>
    </reaction>
</comment>
<dbReference type="PANTHER" id="PTHR43711">
    <property type="entry name" value="TWO-COMPONENT HISTIDINE KINASE"/>
    <property type="match status" value="1"/>
</dbReference>
<dbReference type="AlphaFoldDB" id="A0A9D1HC00"/>
<dbReference type="PROSITE" id="PS50113">
    <property type="entry name" value="PAC"/>
    <property type="match status" value="1"/>
</dbReference>
<evidence type="ECO:0000256" key="7">
    <source>
        <dbReference type="SAM" id="Phobius"/>
    </source>
</evidence>
<feature type="transmembrane region" description="Helical" evidence="7">
    <location>
        <begin position="119"/>
        <end position="140"/>
    </location>
</feature>
<evidence type="ECO:0000256" key="6">
    <source>
        <dbReference type="ARBA" id="ARBA00023012"/>
    </source>
</evidence>
<feature type="transmembrane region" description="Helical" evidence="7">
    <location>
        <begin position="152"/>
        <end position="170"/>
    </location>
</feature>
<dbReference type="PANTHER" id="PTHR43711:SF1">
    <property type="entry name" value="HISTIDINE KINASE 1"/>
    <property type="match status" value="1"/>
</dbReference>
<dbReference type="SUPFAM" id="SSF55785">
    <property type="entry name" value="PYP-like sensor domain (PAS domain)"/>
    <property type="match status" value="1"/>
</dbReference>